<organism evidence="3 4">
    <name type="scientific">[Torrubiella] hemipterigena</name>
    <dbReference type="NCBI Taxonomy" id="1531966"/>
    <lineage>
        <taxon>Eukaryota</taxon>
        <taxon>Fungi</taxon>
        <taxon>Dikarya</taxon>
        <taxon>Ascomycota</taxon>
        <taxon>Pezizomycotina</taxon>
        <taxon>Sordariomycetes</taxon>
        <taxon>Hypocreomycetidae</taxon>
        <taxon>Hypocreales</taxon>
        <taxon>Clavicipitaceae</taxon>
        <taxon>Clavicipitaceae incertae sedis</taxon>
        <taxon>'Torrubiella' clade</taxon>
    </lineage>
</organism>
<dbReference type="OrthoDB" id="3518533at2759"/>
<evidence type="ECO:0000259" key="2">
    <source>
        <dbReference type="Pfam" id="PF25484"/>
    </source>
</evidence>
<dbReference type="AlphaFoldDB" id="A0A0A1T784"/>
<dbReference type="HOGENOM" id="CLU_102302_0_0_1"/>
<name>A0A0A1T784_9HYPO</name>
<feature type="domain" description="DUF7907" evidence="2">
    <location>
        <begin position="33"/>
        <end position="193"/>
    </location>
</feature>
<dbReference type="STRING" id="1531966.A0A0A1T784"/>
<dbReference type="Pfam" id="PF25484">
    <property type="entry name" value="DUF7907"/>
    <property type="match status" value="1"/>
</dbReference>
<keyword evidence="4" id="KW-1185">Reference proteome</keyword>
<sequence>MFVSSALALAALAAASPLGQRSDGPSYPPTSSSKGFRLVANVTDLSRDLSPSVQNQYVTSIHVGAALNLVGVGSKDVSRLFYINGTAGEFMRGEATTVTDGATPPVPFGFTLTPDSADSALSTANLNAGPGNKGDVTTRIPVPYVFLAPEQMAICDEYVAYYRKNMQIVKQLNLNKDKTLPANCAPVRLMAECAELNELPAGSITNHDNVYTGDCYDDVASIEWSKYTAWGN</sequence>
<dbReference type="Proteomes" id="UP000039046">
    <property type="component" value="Unassembled WGS sequence"/>
</dbReference>
<dbReference type="InterPro" id="IPR057229">
    <property type="entry name" value="DUF7907"/>
</dbReference>
<feature type="signal peptide" evidence="1">
    <location>
        <begin position="1"/>
        <end position="15"/>
    </location>
</feature>
<evidence type="ECO:0000313" key="4">
    <source>
        <dbReference type="Proteomes" id="UP000039046"/>
    </source>
</evidence>
<dbReference type="EMBL" id="CDHN01000005">
    <property type="protein sequence ID" value="CEJ93006.1"/>
    <property type="molecule type" value="Genomic_DNA"/>
</dbReference>
<evidence type="ECO:0000256" key="1">
    <source>
        <dbReference type="SAM" id="SignalP"/>
    </source>
</evidence>
<protein>
    <recommendedName>
        <fullName evidence="2">DUF7907 domain-containing protein</fullName>
    </recommendedName>
</protein>
<feature type="chain" id="PRO_5012429729" description="DUF7907 domain-containing protein" evidence="1">
    <location>
        <begin position="16"/>
        <end position="232"/>
    </location>
</feature>
<reference evidence="3 4" key="1">
    <citation type="journal article" date="2015" name="Genome Announc.">
        <title>Draft Genome Sequence and Gene Annotation of the Entomopathogenic Fungus Verticillium hemipterigenum.</title>
        <authorList>
            <person name="Horn F."/>
            <person name="Habel A."/>
            <person name="Scharf D.H."/>
            <person name="Dworschak J."/>
            <person name="Brakhage A.A."/>
            <person name="Guthke R."/>
            <person name="Hertweck C."/>
            <person name="Linde J."/>
        </authorList>
    </citation>
    <scope>NUCLEOTIDE SEQUENCE [LARGE SCALE GENOMIC DNA]</scope>
</reference>
<evidence type="ECO:0000313" key="3">
    <source>
        <dbReference type="EMBL" id="CEJ93006.1"/>
    </source>
</evidence>
<proteinExistence type="predicted"/>
<accession>A0A0A1T784</accession>
<keyword evidence="1" id="KW-0732">Signal</keyword>
<gene>
    <name evidence="3" type="ORF">VHEMI08626</name>
</gene>